<feature type="compositionally biased region" description="Acidic residues" evidence="1">
    <location>
        <begin position="100"/>
        <end position="113"/>
    </location>
</feature>
<sequence length="124" mass="14931">MNKINLQKKQKQKQKFIPLGFVIKYDPPVIGLLYKRSIQENKKKVYNIHLQNLINLDDEVEITKQLFEEHPEFLDPDIIEPEQVLGLVQRLIEFRQIMERDDDDDDDEYQNEETDSHIIDEMFD</sequence>
<dbReference type="OMA" id="LYKRSVQ"/>
<evidence type="ECO:0000256" key="1">
    <source>
        <dbReference type="SAM" id="MobiDB-lite"/>
    </source>
</evidence>
<evidence type="ECO:0000313" key="3">
    <source>
        <dbReference type="Proteomes" id="UP000688137"/>
    </source>
</evidence>
<keyword evidence="3" id="KW-1185">Reference proteome</keyword>
<organism evidence="2 3">
    <name type="scientific">Paramecium primaurelia</name>
    <dbReference type="NCBI Taxonomy" id="5886"/>
    <lineage>
        <taxon>Eukaryota</taxon>
        <taxon>Sar</taxon>
        <taxon>Alveolata</taxon>
        <taxon>Ciliophora</taxon>
        <taxon>Intramacronucleata</taxon>
        <taxon>Oligohymenophorea</taxon>
        <taxon>Peniculida</taxon>
        <taxon>Parameciidae</taxon>
        <taxon>Paramecium</taxon>
    </lineage>
</organism>
<accession>A0A8S1NU90</accession>
<proteinExistence type="predicted"/>
<feature type="region of interest" description="Disordered" evidence="1">
    <location>
        <begin position="99"/>
        <end position="124"/>
    </location>
</feature>
<dbReference type="EMBL" id="CAJJDM010000100">
    <property type="protein sequence ID" value="CAD8094959.1"/>
    <property type="molecule type" value="Genomic_DNA"/>
</dbReference>
<dbReference type="AlphaFoldDB" id="A0A8S1NU90"/>
<feature type="compositionally biased region" description="Basic and acidic residues" evidence="1">
    <location>
        <begin position="114"/>
        <end position="124"/>
    </location>
</feature>
<name>A0A8S1NU90_PARPR</name>
<gene>
    <name evidence="2" type="ORF">PPRIM_AZ9-3.1.T0970118</name>
</gene>
<evidence type="ECO:0000313" key="2">
    <source>
        <dbReference type="EMBL" id="CAD8094959.1"/>
    </source>
</evidence>
<protein>
    <submittedName>
        <fullName evidence="2">Uncharacterized protein</fullName>
    </submittedName>
</protein>
<dbReference type="Proteomes" id="UP000688137">
    <property type="component" value="Unassembled WGS sequence"/>
</dbReference>
<reference evidence="2" key="1">
    <citation type="submission" date="2021-01" db="EMBL/GenBank/DDBJ databases">
        <authorList>
            <consortium name="Genoscope - CEA"/>
            <person name="William W."/>
        </authorList>
    </citation>
    <scope>NUCLEOTIDE SEQUENCE</scope>
</reference>
<comment type="caution">
    <text evidence="2">The sequence shown here is derived from an EMBL/GenBank/DDBJ whole genome shotgun (WGS) entry which is preliminary data.</text>
</comment>